<protein>
    <submittedName>
        <fullName evidence="1">Uncharacterized protein</fullName>
    </submittedName>
</protein>
<dbReference type="EMBL" id="FNKX01000005">
    <property type="protein sequence ID" value="SDR62765.1"/>
    <property type="molecule type" value="Genomic_DNA"/>
</dbReference>
<keyword evidence="2" id="KW-1185">Reference proteome</keyword>
<name>A0A1H1KLX7_9BURK</name>
<sequence>MAATYLTLTFPGPTHCIPHEPRLLKPPLAPAKGHGLWGRWRPPAKGHGLWGSFDKRRGKRSWFVGASPISGNGRVGASLRKLRLEDCNCAHVASTGVCKERDVEIMGATSVCTL</sequence>
<evidence type="ECO:0000313" key="2">
    <source>
        <dbReference type="Proteomes" id="UP000199365"/>
    </source>
</evidence>
<dbReference type="Proteomes" id="UP000199365">
    <property type="component" value="Unassembled WGS sequence"/>
</dbReference>
<proteinExistence type="predicted"/>
<gene>
    <name evidence="1" type="ORF">SAMN05445850_8416</name>
</gene>
<organism evidence="1 2">
    <name type="scientific">Paraburkholderia tuberum</name>
    <dbReference type="NCBI Taxonomy" id="157910"/>
    <lineage>
        <taxon>Bacteria</taxon>
        <taxon>Pseudomonadati</taxon>
        <taxon>Pseudomonadota</taxon>
        <taxon>Betaproteobacteria</taxon>
        <taxon>Burkholderiales</taxon>
        <taxon>Burkholderiaceae</taxon>
        <taxon>Paraburkholderia</taxon>
    </lineage>
</organism>
<accession>A0A1H1KLX7</accession>
<evidence type="ECO:0000313" key="1">
    <source>
        <dbReference type="EMBL" id="SDR62765.1"/>
    </source>
</evidence>
<dbReference type="AlphaFoldDB" id="A0A1H1KLX7"/>
<reference evidence="2" key="1">
    <citation type="submission" date="2016-10" db="EMBL/GenBank/DDBJ databases">
        <authorList>
            <person name="Varghese N."/>
            <person name="Submissions S."/>
        </authorList>
    </citation>
    <scope>NUCLEOTIDE SEQUENCE [LARGE SCALE GENOMIC DNA]</scope>
    <source>
        <strain evidence="2">DUS833</strain>
    </source>
</reference>